<name>A0A0F5JC72_9BACT</name>
<proteinExistence type="predicted"/>
<dbReference type="RefSeq" id="WP_028729651.1">
    <property type="nucleotide sequence ID" value="NZ_KE386764.1"/>
</dbReference>
<dbReference type="Proteomes" id="UP000033035">
    <property type="component" value="Unassembled WGS sequence"/>
</dbReference>
<organism evidence="1 2">
    <name type="scientific">Parabacteroides gordonii MS-1 = DSM 23371</name>
    <dbReference type="NCBI Taxonomy" id="1203610"/>
    <lineage>
        <taxon>Bacteria</taxon>
        <taxon>Pseudomonadati</taxon>
        <taxon>Bacteroidota</taxon>
        <taxon>Bacteroidia</taxon>
        <taxon>Bacteroidales</taxon>
        <taxon>Tannerellaceae</taxon>
        <taxon>Parabacteroides</taxon>
    </lineage>
</organism>
<evidence type="ECO:0000313" key="2">
    <source>
        <dbReference type="Proteomes" id="UP000033035"/>
    </source>
</evidence>
<accession>A0A0F5JC72</accession>
<dbReference type="InterPro" id="IPR046558">
    <property type="entry name" value="DUF6712"/>
</dbReference>
<keyword evidence="2" id="KW-1185">Reference proteome</keyword>
<dbReference type="AlphaFoldDB" id="A0A0F5JC72"/>
<dbReference type="Pfam" id="PF20459">
    <property type="entry name" value="DUF6712"/>
    <property type="match status" value="1"/>
</dbReference>
<comment type="caution">
    <text evidence="1">The sequence shown here is derived from an EMBL/GenBank/DDBJ whole genome shotgun (WGS) entry which is preliminary data.</text>
</comment>
<dbReference type="HOGENOM" id="CLU_1559869_0_0_10"/>
<dbReference type="EMBL" id="AQHW01000015">
    <property type="protein sequence ID" value="KKB55333.1"/>
    <property type="molecule type" value="Genomic_DNA"/>
</dbReference>
<protein>
    <submittedName>
        <fullName evidence="1">Uncharacterized protein</fullName>
    </submittedName>
</protein>
<evidence type="ECO:0000313" key="1">
    <source>
        <dbReference type="EMBL" id="KKB55333.1"/>
    </source>
</evidence>
<gene>
    <name evidence="1" type="ORF">HMPREF1536_02798</name>
</gene>
<reference evidence="1 2" key="1">
    <citation type="submission" date="2013-04" db="EMBL/GenBank/DDBJ databases">
        <title>The Genome Sequence of Parabacteroides gordonii DSM 23371.</title>
        <authorList>
            <consortium name="The Broad Institute Genomics Platform"/>
            <person name="Earl A."/>
            <person name="Ward D."/>
            <person name="Feldgarden M."/>
            <person name="Gevers D."/>
            <person name="Martens E."/>
            <person name="Sakamoto M."/>
            <person name="Benno Y."/>
            <person name="Suzuki N."/>
            <person name="Matsunaga N."/>
            <person name="Koshihara K."/>
            <person name="Seki M."/>
            <person name="Komiya H."/>
            <person name="Walker B."/>
            <person name="Young S."/>
            <person name="Zeng Q."/>
            <person name="Gargeya S."/>
            <person name="Fitzgerald M."/>
            <person name="Haas B."/>
            <person name="Abouelleil A."/>
            <person name="Allen A.W."/>
            <person name="Alvarado L."/>
            <person name="Arachchi H.M."/>
            <person name="Berlin A.M."/>
            <person name="Chapman S.B."/>
            <person name="Gainer-Dewar J."/>
            <person name="Goldberg J."/>
            <person name="Griggs A."/>
            <person name="Gujja S."/>
            <person name="Hansen M."/>
            <person name="Howarth C."/>
            <person name="Imamovic A."/>
            <person name="Ireland A."/>
            <person name="Larimer J."/>
            <person name="McCowan C."/>
            <person name="Murphy C."/>
            <person name="Pearson M."/>
            <person name="Poon T.W."/>
            <person name="Priest M."/>
            <person name="Roberts A."/>
            <person name="Saif S."/>
            <person name="Shea T."/>
            <person name="Sisk P."/>
            <person name="Sykes S."/>
            <person name="Wortman J."/>
            <person name="Nusbaum C."/>
            <person name="Birren B."/>
        </authorList>
    </citation>
    <scope>NUCLEOTIDE SEQUENCE [LARGE SCALE GENOMIC DNA]</scope>
    <source>
        <strain evidence="1 2">MS-1</strain>
    </source>
</reference>
<sequence length="184" mass="21137">MKSNLFNKQLTDVDSVKTTVRPMSTHVDVEKTLVYIDESQQQDIKNALGDNLFIDLLRYVNRSEGEPANDAYDNLLHGGIYKNGNDEFIFSGLEKALKYFVYARLVKHGDRNLSRVGLMQNQVEYSSHAELKEKQEEYKDAFSVAEELMNDCLRYIKHNSDKFPKWRKGSITPVRGPVISKIGD</sequence>
<dbReference type="PATRIC" id="fig|1203610.3.peg.2864"/>
<dbReference type="STRING" id="1203610.HMPREF1536_02798"/>